<gene>
    <name evidence="1" type="ORF">L484_005843</name>
</gene>
<keyword evidence="2" id="KW-1185">Reference proteome</keyword>
<proteinExistence type="predicted"/>
<dbReference type="Proteomes" id="UP000030645">
    <property type="component" value="Unassembled WGS sequence"/>
</dbReference>
<evidence type="ECO:0000313" key="1">
    <source>
        <dbReference type="EMBL" id="EXB33944.1"/>
    </source>
</evidence>
<dbReference type="AlphaFoldDB" id="W9QQA5"/>
<reference evidence="2" key="1">
    <citation type="submission" date="2013-01" db="EMBL/GenBank/DDBJ databases">
        <title>Draft Genome Sequence of a Mulberry Tree, Morus notabilis C.K. Schneid.</title>
        <authorList>
            <person name="He N."/>
            <person name="Zhao S."/>
        </authorList>
    </citation>
    <scope>NUCLEOTIDE SEQUENCE</scope>
</reference>
<organism evidence="1 2">
    <name type="scientific">Morus notabilis</name>
    <dbReference type="NCBI Taxonomy" id="981085"/>
    <lineage>
        <taxon>Eukaryota</taxon>
        <taxon>Viridiplantae</taxon>
        <taxon>Streptophyta</taxon>
        <taxon>Embryophyta</taxon>
        <taxon>Tracheophyta</taxon>
        <taxon>Spermatophyta</taxon>
        <taxon>Magnoliopsida</taxon>
        <taxon>eudicotyledons</taxon>
        <taxon>Gunneridae</taxon>
        <taxon>Pentapetalae</taxon>
        <taxon>rosids</taxon>
        <taxon>fabids</taxon>
        <taxon>Rosales</taxon>
        <taxon>Moraceae</taxon>
        <taxon>Moreae</taxon>
        <taxon>Morus</taxon>
    </lineage>
</organism>
<evidence type="ECO:0000313" key="2">
    <source>
        <dbReference type="Proteomes" id="UP000030645"/>
    </source>
</evidence>
<dbReference type="EMBL" id="KE343533">
    <property type="protein sequence ID" value="EXB33944.1"/>
    <property type="molecule type" value="Genomic_DNA"/>
</dbReference>
<protein>
    <submittedName>
        <fullName evidence="1">Uncharacterized protein</fullName>
    </submittedName>
</protein>
<accession>W9QQA5</accession>
<sequence length="67" mass="7493">MSSLQMFAIVAVIATELRTHLQERDHDGASTADRFSGQDLLSTAGIRRKPAKSGRIWFETARSEDCR</sequence>
<name>W9QQA5_9ROSA</name>